<dbReference type="STRING" id="1489064.WH96_14535"/>
<comment type="caution">
    <text evidence="3">The sequence shown here is derived from an EMBL/GenBank/DDBJ whole genome shotgun (WGS) entry which is preliminary data.</text>
</comment>
<evidence type="ECO:0000259" key="2">
    <source>
        <dbReference type="Pfam" id="PF00582"/>
    </source>
</evidence>
<dbReference type="PANTHER" id="PTHR46268:SF6">
    <property type="entry name" value="UNIVERSAL STRESS PROTEIN UP12"/>
    <property type="match status" value="1"/>
</dbReference>
<sequence>MFEHILLAVDLDQKDSWGKALPTSVEYAKAFGSTLHIMTVVPNFGSSIVSSFFPKDHEEQMMEGANKALHKFVEDNIPDDIKVQHIIGHGNAYEEILRISEKISTDVIIMGAHRPRMEDYLLGPNAARVVRHAKCSVLVVRD</sequence>
<comment type="similarity">
    <text evidence="1">Belongs to the universal stress protein A family.</text>
</comment>
<dbReference type="PATRIC" id="fig|1489064.4.peg.4252"/>
<dbReference type="SUPFAM" id="SSF52402">
    <property type="entry name" value="Adenine nucleotide alpha hydrolases-like"/>
    <property type="match status" value="1"/>
</dbReference>
<accession>A0A0H2MTF9</accession>
<dbReference type="CDD" id="cd00293">
    <property type="entry name" value="USP-like"/>
    <property type="match status" value="1"/>
</dbReference>
<feature type="domain" description="UspA" evidence="2">
    <location>
        <begin position="1"/>
        <end position="141"/>
    </location>
</feature>
<dbReference type="AlphaFoldDB" id="A0A0H2MTF9"/>
<dbReference type="Proteomes" id="UP000035444">
    <property type="component" value="Unassembled WGS sequence"/>
</dbReference>
<dbReference type="OrthoDB" id="9792500at2"/>
<dbReference type="InterPro" id="IPR006016">
    <property type="entry name" value="UspA"/>
</dbReference>
<reference evidence="3 4" key="1">
    <citation type="submission" date="2015-03" db="EMBL/GenBank/DDBJ databases">
        <title>Genome Sequence of Kiloniella spongiae MEBiC09566, isolated from a marine sponge.</title>
        <authorList>
            <person name="Shao Z."/>
            <person name="Wang L."/>
            <person name="Li X."/>
        </authorList>
    </citation>
    <scope>NUCLEOTIDE SEQUENCE [LARGE SCALE GENOMIC DNA]</scope>
    <source>
        <strain evidence="3 4">MEBiC09566</strain>
    </source>
</reference>
<evidence type="ECO:0000256" key="1">
    <source>
        <dbReference type="ARBA" id="ARBA00008791"/>
    </source>
</evidence>
<dbReference type="EMBL" id="LAQL01000009">
    <property type="protein sequence ID" value="KLN59935.1"/>
    <property type="molecule type" value="Genomic_DNA"/>
</dbReference>
<name>A0A0H2MTF9_9PROT</name>
<dbReference type="Gene3D" id="3.40.50.620">
    <property type="entry name" value="HUPs"/>
    <property type="match status" value="1"/>
</dbReference>
<dbReference type="Pfam" id="PF00582">
    <property type="entry name" value="Usp"/>
    <property type="match status" value="1"/>
</dbReference>
<evidence type="ECO:0000313" key="4">
    <source>
        <dbReference type="Proteomes" id="UP000035444"/>
    </source>
</evidence>
<dbReference type="InterPro" id="IPR014729">
    <property type="entry name" value="Rossmann-like_a/b/a_fold"/>
</dbReference>
<keyword evidence="4" id="KW-1185">Reference proteome</keyword>
<dbReference type="RefSeq" id="WP_047764924.1">
    <property type="nucleotide sequence ID" value="NZ_LAQL01000009.1"/>
</dbReference>
<evidence type="ECO:0000313" key="3">
    <source>
        <dbReference type="EMBL" id="KLN59935.1"/>
    </source>
</evidence>
<dbReference type="PANTHER" id="PTHR46268">
    <property type="entry name" value="STRESS RESPONSE PROTEIN NHAX"/>
    <property type="match status" value="1"/>
</dbReference>
<gene>
    <name evidence="3" type="ORF">WH96_14535</name>
</gene>
<dbReference type="InterPro" id="IPR006015">
    <property type="entry name" value="Universal_stress_UspA"/>
</dbReference>
<proteinExistence type="inferred from homology"/>
<dbReference type="PRINTS" id="PR01438">
    <property type="entry name" value="UNVRSLSTRESS"/>
</dbReference>
<protein>
    <submittedName>
        <fullName evidence="3">Universal stress protein UspA</fullName>
    </submittedName>
</protein>
<organism evidence="3 4">
    <name type="scientific">Kiloniella spongiae</name>
    <dbReference type="NCBI Taxonomy" id="1489064"/>
    <lineage>
        <taxon>Bacteria</taxon>
        <taxon>Pseudomonadati</taxon>
        <taxon>Pseudomonadota</taxon>
        <taxon>Alphaproteobacteria</taxon>
        <taxon>Rhodospirillales</taxon>
        <taxon>Kiloniellaceae</taxon>
        <taxon>Kiloniella</taxon>
    </lineage>
</organism>